<keyword evidence="4" id="KW-1185">Reference proteome</keyword>
<dbReference type="EMBL" id="CP093362">
    <property type="protein sequence ID" value="UQS85358.1"/>
    <property type="molecule type" value="Genomic_DNA"/>
</dbReference>
<accession>A0ABY4PIC1</accession>
<dbReference type="InterPro" id="IPR006054">
    <property type="entry name" value="DnaQ"/>
</dbReference>
<dbReference type="SUPFAM" id="SSF53098">
    <property type="entry name" value="Ribonuclease H-like"/>
    <property type="match status" value="1"/>
</dbReference>
<dbReference type="NCBIfam" id="TIGR00573">
    <property type="entry name" value="dnaq"/>
    <property type="match status" value="1"/>
</dbReference>
<gene>
    <name evidence="3" type="ORF">MOO46_01850</name>
</gene>
<dbReference type="Pfam" id="PF00929">
    <property type="entry name" value="RNase_T"/>
    <property type="match status" value="1"/>
</dbReference>
<dbReference type="InterPro" id="IPR012337">
    <property type="entry name" value="RNaseH-like_sf"/>
</dbReference>
<evidence type="ECO:0000256" key="1">
    <source>
        <dbReference type="ARBA" id="ARBA00022839"/>
    </source>
</evidence>
<dbReference type="SMART" id="SM00479">
    <property type="entry name" value="EXOIII"/>
    <property type="match status" value="1"/>
</dbReference>
<dbReference type="PANTHER" id="PTHR30231">
    <property type="entry name" value="DNA POLYMERASE III SUBUNIT EPSILON"/>
    <property type="match status" value="1"/>
</dbReference>
<proteinExistence type="predicted"/>
<sequence length="881" mass="102297">MSSTIFSVVDIETTGTSQSNNNRIIQFSCTFVKNKTIIGSFNSFINPEMEIPDDITKLTGITNELVKNAPTFEEIANKIYSLLSNTIFVAHNVNFDFPFINSELSRIDIDKLEIMAIDTVTLSQLLLPTEKSYRLIDLSKNLNILHKHPHSSSSDALATAKLLIILLNQIEKMPKKTIKKIIKINPALPMDTMDVFKNAYNNIIDKDNDKLIDINTLKIRKIQYKNSQKLKDNIYPSSKDKKKHLFGGINNFSDEQNKLMNSIYNNYKFSKQSKNLLMETNDELDDDFSYLFPLSYLIGNNKKIVVSVHKHKLHGDLSKVINKINKISQNNLKKIVLHSSDDYIDLNKFRDALSVVSGSKRTEFLKCKILIWLTFTKTGDLHELNVDMNNEQNSFLKIIGNINNKGYYINKLKSDLKNSNIIVISHEFLFNNIKSIAKYHPYLIVKDANQFNEQLLRHYRVNFQINQNKILIHHVQYLLYQTHNKNLYDVFNNSTKNHYIVKQIDDLLKSYEKLTARIQESFSKKLIKKDKLINKDNIYINQIDNSDLYNFFNNHKIDIQNQHSILNKINVLRKKLISVSEIQIEDKAILNDFNDHFIELEKFFNNNITLIAKLIQNNNNVIFENDLNIDKNVDNSLFRGGLINNKNLLNQIIYKYISNILFMDDSLYTRGNLSPILNKLELETKNTLILNNRGSNDLSKDYKVLLNGKKDKIDLDKLNLDQENVFIMANTQSSINDIYKNLIENDCKYKSVILSQKINGNKEKIIKKFTNSKKSIIIGNYDLFLSIRDISERINCLIFESFKFNNLYLDSENKNLPIFKLMIKNSIKHLIELSNVKGTILLNNINYINDIGVKDIRELLPNNLKLKVLSIDKIIKQFNNN</sequence>
<reference evidence="3 4" key="1">
    <citation type="journal article" date="2022" name="Int. J. Syst. Evol. Microbiol.">
        <title>Apilactobacillus apisilvae sp. nov., Nicolia spurrieriana gen. nov. sp. nov., Bombilactobacillus folatiphilus sp. nov. and Bombilactobacillus thymidiniphilus sp. nov., four new lactic acid bacterial isolates from stingless bees Tetragonula carbonaria and Austroplebeia australis.</title>
        <authorList>
            <person name="Oliphant S.A."/>
            <person name="Watson-Haigh N.S."/>
            <person name="Sumby K.M."/>
            <person name="Gardner J."/>
            <person name="Groom S."/>
            <person name="Jiranek V."/>
        </authorList>
    </citation>
    <scope>NUCLEOTIDE SEQUENCE [LARGE SCALE GENOMIC DNA]</scope>
    <source>
        <strain evidence="3 4">SG5_A10</strain>
    </source>
</reference>
<evidence type="ECO:0000259" key="2">
    <source>
        <dbReference type="SMART" id="SM00479"/>
    </source>
</evidence>
<dbReference type="PANTHER" id="PTHR30231:SF41">
    <property type="entry name" value="DNA POLYMERASE III SUBUNIT EPSILON"/>
    <property type="match status" value="1"/>
</dbReference>
<dbReference type="Gene3D" id="3.30.420.10">
    <property type="entry name" value="Ribonuclease H-like superfamily/Ribonuclease H"/>
    <property type="match status" value="1"/>
</dbReference>
<evidence type="ECO:0000313" key="3">
    <source>
        <dbReference type="EMBL" id="UQS85358.1"/>
    </source>
</evidence>
<dbReference type="InterPro" id="IPR036397">
    <property type="entry name" value="RNaseH_sf"/>
</dbReference>
<evidence type="ECO:0000313" key="4">
    <source>
        <dbReference type="Proteomes" id="UP000831859"/>
    </source>
</evidence>
<dbReference type="RefSeq" id="WP_249511332.1">
    <property type="nucleotide sequence ID" value="NZ_CP093362.1"/>
</dbReference>
<keyword evidence="1" id="KW-0269">Exonuclease</keyword>
<dbReference type="InterPro" id="IPR013520">
    <property type="entry name" value="Ribonucl_H"/>
</dbReference>
<feature type="domain" description="Exonuclease" evidence="2">
    <location>
        <begin position="5"/>
        <end position="172"/>
    </location>
</feature>
<protein>
    <recommendedName>
        <fullName evidence="2">Exonuclease domain-containing protein</fullName>
    </recommendedName>
</protein>
<dbReference type="CDD" id="cd06127">
    <property type="entry name" value="DEDDh"/>
    <property type="match status" value="1"/>
</dbReference>
<dbReference type="Proteomes" id="UP000831859">
    <property type="component" value="Chromosome"/>
</dbReference>
<organism evidence="3 4">
    <name type="scientific">Apilactobacillus apisilvae</name>
    <dbReference type="NCBI Taxonomy" id="2923364"/>
    <lineage>
        <taxon>Bacteria</taxon>
        <taxon>Bacillati</taxon>
        <taxon>Bacillota</taxon>
        <taxon>Bacilli</taxon>
        <taxon>Lactobacillales</taxon>
        <taxon>Lactobacillaceae</taxon>
        <taxon>Apilactobacillus</taxon>
    </lineage>
</organism>
<keyword evidence="1" id="KW-0378">Hydrolase</keyword>
<name>A0ABY4PIC1_9LACO</name>
<keyword evidence="1" id="KW-0540">Nuclease</keyword>